<evidence type="ECO:0000313" key="1">
    <source>
        <dbReference type="EMBL" id="KIJ44032.1"/>
    </source>
</evidence>
<name>A0A0C9VPI3_SPHS4</name>
<gene>
    <name evidence="1" type="ORF">M422DRAFT_252527</name>
</gene>
<dbReference type="HOGENOM" id="CLU_2832843_0_0_1"/>
<proteinExistence type="predicted"/>
<dbReference type="AlphaFoldDB" id="A0A0C9VPI3"/>
<accession>A0A0C9VPI3</accession>
<keyword evidence="2" id="KW-1185">Reference proteome</keyword>
<sequence length="66" mass="7600">MSFSAPWNIALRGNERIKTEMEQAIAEMTPSDGEIDVWKERMRKLLEIESTDNDLIEDLEEGFNGV</sequence>
<evidence type="ECO:0000313" key="2">
    <source>
        <dbReference type="Proteomes" id="UP000054279"/>
    </source>
</evidence>
<protein>
    <submittedName>
        <fullName evidence="1">Uncharacterized protein</fullName>
    </submittedName>
</protein>
<dbReference type="EMBL" id="KN837119">
    <property type="protein sequence ID" value="KIJ44032.1"/>
    <property type="molecule type" value="Genomic_DNA"/>
</dbReference>
<reference evidence="1 2" key="1">
    <citation type="submission" date="2014-06" db="EMBL/GenBank/DDBJ databases">
        <title>Evolutionary Origins and Diversification of the Mycorrhizal Mutualists.</title>
        <authorList>
            <consortium name="DOE Joint Genome Institute"/>
            <consortium name="Mycorrhizal Genomics Consortium"/>
            <person name="Kohler A."/>
            <person name="Kuo A."/>
            <person name="Nagy L.G."/>
            <person name="Floudas D."/>
            <person name="Copeland A."/>
            <person name="Barry K.W."/>
            <person name="Cichocki N."/>
            <person name="Veneault-Fourrey C."/>
            <person name="LaButti K."/>
            <person name="Lindquist E.A."/>
            <person name="Lipzen A."/>
            <person name="Lundell T."/>
            <person name="Morin E."/>
            <person name="Murat C."/>
            <person name="Riley R."/>
            <person name="Ohm R."/>
            <person name="Sun H."/>
            <person name="Tunlid A."/>
            <person name="Henrissat B."/>
            <person name="Grigoriev I.V."/>
            <person name="Hibbett D.S."/>
            <person name="Martin F."/>
        </authorList>
    </citation>
    <scope>NUCLEOTIDE SEQUENCE [LARGE SCALE GENOMIC DNA]</scope>
    <source>
        <strain evidence="1 2">SS14</strain>
    </source>
</reference>
<dbReference type="Proteomes" id="UP000054279">
    <property type="component" value="Unassembled WGS sequence"/>
</dbReference>
<organism evidence="1 2">
    <name type="scientific">Sphaerobolus stellatus (strain SS14)</name>
    <dbReference type="NCBI Taxonomy" id="990650"/>
    <lineage>
        <taxon>Eukaryota</taxon>
        <taxon>Fungi</taxon>
        <taxon>Dikarya</taxon>
        <taxon>Basidiomycota</taxon>
        <taxon>Agaricomycotina</taxon>
        <taxon>Agaricomycetes</taxon>
        <taxon>Phallomycetidae</taxon>
        <taxon>Geastrales</taxon>
        <taxon>Sphaerobolaceae</taxon>
        <taxon>Sphaerobolus</taxon>
    </lineage>
</organism>